<dbReference type="OrthoDB" id="9815644at2"/>
<proteinExistence type="predicted"/>
<dbReference type="Gene3D" id="3.40.50.720">
    <property type="entry name" value="NAD(P)-binding Rossmann-like Domain"/>
    <property type="match status" value="1"/>
</dbReference>
<dbReference type="KEGG" id="azz:DEW08_20720"/>
<evidence type="ECO:0000313" key="2">
    <source>
        <dbReference type="EMBL" id="AWK88489.1"/>
    </source>
</evidence>
<keyword evidence="3" id="KW-1185">Reference proteome</keyword>
<dbReference type="Pfam" id="PF08484">
    <property type="entry name" value="Methyltransf_14"/>
    <property type="match status" value="1"/>
</dbReference>
<sequence length="433" mass="46175">MHGHGARPRHAAVPVGRRQGALEGLGMSAAAPLTRCPVCRGTDLQALVRLPGVPLFCHMLVRSAEEALAVPRGDIDLAGCRTCGHVFNRAFDAELLRYGGAYENSLHFSRHYQSYAEETADRLIARYGLAGRTVLEIGCGRGDFLRLLCGRGGNRGLGFDPSHVPAPGNAEPGDPTILARPFTAADLRPAHLVASRHVLEHLSDPTELLALIREAAAMAEGGAVFIEVPNGLYTLDQGGIWDLIYEHVSYFTPASLAAAMSDAGLAVRQMDSAFGGQFLWVEAVPAEEAPIPAAGTEMAGRFAAFPRRFAATLGHWRSVVAEAVARGERLALWGGGSKGVTFLNLLGLRAGEGVDWVVDINPRKAGAFVPGTGQPIVPPERLRALKPDHVVIMNPEYRREIAAQLAALGLDCPVLVVADLDMEPETAVFDDAV</sequence>
<keyword evidence="2" id="KW-0808">Transferase</keyword>
<name>A0A2S2CVI8_9PROT</name>
<dbReference type="Gene3D" id="3.40.50.150">
    <property type="entry name" value="Vaccinia Virus protein VP39"/>
    <property type="match status" value="1"/>
</dbReference>
<evidence type="ECO:0000313" key="3">
    <source>
        <dbReference type="Proteomes" id="UP000245629"/>
    </source>
</evidence>
<dbReference type="AlphaFoldDB" id="A0A2S2CVI8"/>
<dbReference type="Proteomes" id="UP000245629">
    <property type="component" value="Chromosome 3"/>
</dbReference>
<evidence type="ECO:0000259" key="1">
    <source>
        <dbReference type="Pfam" id="PF08484"/>
    </source>
</evidence>
<dbReference type="EMBL" id="CP029354">
    <property type="protein sequence ID" value="AWK88489.1"/>
    <property type="molecule type" value="Genomic_DNA"/>
</dbReference>
<reference evidence="3" key="1">
    <citation type="submission" date="2018-05" db="EMBL/GenBank/DDBJ databases">
        <title>Azospirillum thermophila sp. nov., a novel isolated from hot spring.</title>
        <authorList>
            <person name="Zhao Z."/>
        </authorList>
    </citation>
    <scope>NUCLEOTIDE SEQUENCE [LARGE SCALE GENOMIC DNA]</scope>
    <source>
        <strain evidence="3">CFH 70021</strain>
    </source>
</reference>
<dbReference type="GO" id="GO:0008168">
    <property type="term" value="F:methyltransferase activity"/>
    <property type="evidence" value="ECO:0007669"/>
    <property type="project" value="UniProtKB-KW"/>
</dbReference>
<dbReference type="InterPro" id="IPR013691">
    <property type="entry name" value="MeTrfase_14"/>
</dbReference>
<dbReference type="SUPFAM" id="SSF53335">
    <property type="entry name" value="S-adenosyl-L-methionine-dependent methyltransferases"/>
    <property type="match status" value="1"/>
</dbReference>
<keyword evidence="2" id="KW-0489">Methyltransferase</keyword>
<dbReference type="Pfam" id="PF13489">
    <property type="entry name" value="Methyltransf_23"/>
    <property type="match status" value="1"/>
</dbReference>
<gene>
    <name evidence="2" type="ORF">DEW08_20720</name>
</gene>
<accession>A0A2S2CVI8</accession>
<organism evidence="2 3">
    <name type="scientific">Azospirillum thermophilum</name>
    <dbReference type="NCBI Taxonomy" id="2202148"/>
    <lineage>
        <taxon>Bacteria</taxon>
        <taxon>Pseudomonadati</taxon>
        <taxon>Pseudomonadota</taxon>
        <taxon>Alphaproteobacteria</taxon>
        <taxon>Rhodospirillales</taxon>
        <taxon>Azospirillaceae</taxon>
        <taxon>Azospirillum</taxon>
    </lineage>
</organism>
<protein>
    <submittedName>
        <fullName evidence="2">Methyltransferase</fullName>
    </submittedName>
</protein>
<feature type="domain" description="C-methyltransferase" evidence="1">
    <location>
        <begin position="293"/>
        <end position="407"/>
    </location>
</feature>
<dbReference type="GO" id="GO:0032259">
    <property type="term" value="P:methylation"/>
    <property type="evidence" value="ECO:0007669"/>
    <property type="project" value="UniProtKB-KW"/>
</dbReference>
<dbReference type="InterPro" id="IPR029063">
    <property type="entry name" value="SAM-dependent_MTases_sf"/>
</dbReference>